<keyword evidence="1" id="KW-0472">Membrane</keyword>
<dbReference type="STRING" id="399550.Smar_1555"/>
<sequence length="284" mass="33108">MLINNIYVNSVIILFMLFFSGIGIIDYSTVSQRPSVLEYYAENVEFLFKRGDSFVGNGTYLDGVRVVVDYRFVNESFALVYVNISAKYLYWDPSYHIVFHSINNVEQSTGGDIIKIIGENYHLYLKFLVNTTNNYAWLNGKFIGFFPLYFFRALGYNNVTKYIYVYLGKELHVDLIQGKPKPANYHLWKNLTLTTLHIYNEYISIHFIYHYPVVIEGILPIGNNTYLYCFHLGITGDWIPYLKSIDDYPYAVTYINWDRLVVVVGVFASIIALAIMLIKRRRRG</sequence>
<protein>
    <submittedName>
        <fullName evidence="2">Uncharacterized protein</fullName>
    </submittedName>
</protein>
<dbReference type="AlphaFoldDB" id="A3DPT1"/>
<keyword evidence="3" id="KW-1185">Reference proteome</keyword>
<keyword evidence="1" id="KW-0812">Transmembrane</keyword>
<reference evidence="2 3" key="2">
    <citation type="journal article" date="2009" name="Stand. Genomic Sci.">
        <title>Complete genome sequence of Staphylothermus marinus Stetter and Fiala 1986 type strain F1.</title>
        <authorList>
            <person name="Anderson I.J."/>
            <person name="Sun H."/>
            <person name="Lapidus A."/>
            <person name="Copeland A."/>
            <person name="Glavina Del Rio T."/>
            <person name="Tice H."/>
            <person name="Dalin E."/>
            <person name="Lucas S."/>
            <person name="Barry K."/>
            <person name="Land M."/>
            <person name="Richardson P."/>
            <person name="Huber H."/>
            <person name="Kyrpides N.C."/>
        </authorList>
    </citation>
    <scope>NUCLEOTIDE SEQUENCE [LARGE SCALE GENOMIC DNA]</scope>
    <source>
        <strain evidence="3">ATCC 43588 / DSM 3639 / JCM 9404 / F1</strain>
    </source>
</reference>
<keyword evidence="1" id="KW-1133">Transmembrane helix</keyword>
<proteinExistence type="predicted"/>
<accession>A3DPT1</accession>
<evidence type="ECO:0000313" key="3">
    <source>
        <dbReference type="Proteomes" id="UP000000254"/>
    </source>
</evidence>
<dbReference type="eggNOG" id="arCOG12466">
    <property type="taxonomic scope" value="Archaea"/>
</dbReference>
<dbReference type="EMBL" id="CP000575">
    <property type="protein sequence ID" value="ABN70641.1"/>
    <property type="molecule type" value="Genomic_DNA"/>
</dbReference>
<dbReference type="Proteomes" id="UP000000254">
    <property type="component" value="Chromosome"/>
</dbReference>
<evidence type="ECO:0000256" key="1">
    <source>
        <dbReference type="SAM" id="Phobius"/>
    </source>
</evidence>
<gene>
    <name evidence="2" type="ordered locus">Smar_1555</name>
</gene>
<dbReference type="HOGENOM" id="CLU_945337_0_0_2"/>
<feature type="transmembrane region" description="Helical" evidence="1">
    <location>
        <begin position="7"/>
        <end position="25"/>
    </location>
</feature>
<organism evidence="2 3">
    <name type="scientific">Staphylothermus marinus (strain ATCC 43588 / DSM 3639 / JCM 9404 / F1)</name>
    <dbReference type="NCBI Taxonomy" id="399550"/>
    <lineage>
        <taxon>Archaea</taxon>
        <taxon>Thermoproteota</taxon>
        <taxon>Thermoprotei</taxon>
        <taxon>Desulfurococcales</taxon>
        <taxon>Desulfurococcaceae</taxon>
        <taxon>Staphylothermus</taxon>
    </lineage>
</organism>
<feature type="transmembrane region" description="Helical" evidence="1">
    <location>
        <begin position="260"/>
        <end position="278"/>
    </location>
</feature>
<dbReference type="KEGG" id="smr:Smar_1555"/>
<evidence type="ECO:0000313" key="2">
    <source>
        <dbReference type="EMBL" id="ABN70641.1"/>
    </source>
</evidence>
<reference evidence="3" key="1">
    <citation type="journal article" date="2009" name="BMC Genomics">
        <title>The complete genome sequence of Staphylothermus marinus reveals differences in sulfur metabolism among heterotrophic Crenarchaeota.</title>
        <authorList>
            <person name="Anderson I.J."/>
            <person name="Dharmarajan L."/>
            <person name="Rodriguez J."/>
            <person name="Hooper S."/>
            <person name="Porat I."/>
            <person name="Ulrich L.E."/>
            <person name="Elkins J.G."/>
            <person name="Mavromatis K."/>
            <person name="Sun H."/>
            <person name="Land M."/>
            <person name="Lapidus A."/>
            <person name="Lucas S."/>
            <person name="Barry K."/>
            <person name="Huber H."/>
            <person name="Zhulin I.B."/>
            <person name="Whitman W.B."/>
            <person name="Mukhopadhyay B."/>
            <person name="Woese C."/>
            <person name="Bristow J."/>
            <person name="Kyrpides N."/>
        </authorList>
    </citation>
    <scope>NUCLEOTIDE SEQUENCE [LARGE SCALE GENOMIC DNA]</scope>
    <source>
        <strain evidence="3">ATCC 43588 / DSM 3639 / JCM 9404 / F1</strain>
    </source>
</reference>
<name>A3DPT1_STAMF</name>